<evidence type="ECO:0000313" key="12">
    <source>
        <dbReference type="EMBL" id="NER27388.1"/>
    </source>
</evidence>
<dbReference type="SUPFAM" id="SSF52540">
    <property type="entry name" value="P-loop containing nucleoside triphosphate hydrolases"/>
    <property type="match status" value="1"/>
</dbReference>
<feature type="domain" description="UvrD-like helicase ATP-binding" evidence="11">
    <location>
        <begin position="22"/>
        <end position="363"/>
    </location>
</feature>
<keyword evidence="4 9" id="KW-0067">ATP-binding</keyword>
<reference evidence="12" key="1">
    <citation type="submission" date="2019-11" db="EMBL/GenBank/DDBJ databases">
        <title>Genomic insights into an expanded diversity of filamentous marine cyanobacteria reveals the extraordinary biosynthetic potential of Moorea and Okeania.</title>
        <authorList>
            <person name="Ferreira Leao T."/>
            <person name="Wang M."/>
            <person name="Moss N."/>
            <person name="Da Silva R."/>
            <person name="Sanders J."/>
            <person name="Nurk S."/>
            <person name="Gurevich A."/>
            <person name="Humphrey G."/>
            <person name="Reher R."/>
            <person name="Zhu Q."/>
            <person name="Belda-Ferre P."/>
            <person name="Glukhov E."/>
            <person name="Rex R."/>
            <person name="Dorrestein P.C."/>
            <person name="Knight R."/>
            <person name="Pevzner P."/>
            <person name="Gerwick W.H."/>
            <person name="Gerwick L."/>
        </authorList>
    </citation>
    <scope>NUCLEOTIDE SEQUENCE</scope>
    <source>
        <strain evidence="12">SIO1C4</strain>
    </source>
</reference>
<dbReference type="AlphaFoldDB" id="A0A6B3NE16"/>
<feature type="region of interest" description="Disordered" evidence="10">
    <location>
        <begin position="598"/>
        <end position="633"/>
    </location>
</feature>
<proteinExistence type="predicted"/>
<dbReference type="Gene3D" id="3.40.50.300">
    <property type="entry name" value="P-loop containing nucleotide triphosphate hydrolases"/>
    <property type="match status" value="3"/>
</dbReference>
<dbReference type="InterPro" id="IPR014017">
    <property type="entry name" value="DNA_helicase_UvrD-like_C"/>
</dbReference>
<evidence type="ECO:0000256" key="4">
    <source>
        <dbReference type="ARBA" id="ARBA00022840"/>
    </source>
</evidence>
<evidence type="ECO:0000256" key="5">
    <source>
        <dbReference type="ARBA" id="ARBA00023235"/>
    </source>
</evidence>
<dbReference type="GO" id="GO:0016787">
    <property type="term" value="F:hydrolase activity"/>
    <property type="evidence" value="ECO:0007669"/>
    <property type="project" value="UniProtKB-UniRule"/>
</dbReference>
<dbReference type="PANTHER" id="PTHR11070">
    <property type="entry name" value="UVRD / RECB / PCRA DNA HELICASE FAMILY MEMBER"/>
    <property type="match status" value="1"/>
</dbReference>
<accession>A0A6B3NE16</accession>
<dbReference type="PROSITE" id="PS51198">
    <property type="entry name" value="UVRD_HELICASE_ATP_BIND"/>
    <property type="match status" value="1"/>
</dbReference>
<evidence type="ECO:0000256" key="2">
    <source>
        <dbReference type="ARBA" id="ARBA00022801"/>
    </source>
</evidence>
<dbReference type="EMBL" id="JAAHFQ010000096">
    <property type="protein sequence ID" value="NER27388.1"/>
    <property type="molecule type" value="Genomic_DNA"/>
</dbReference>
<evidence type="ECO:0000256" key="3">
    <source>
        <dbReference type="ARBA" id="ARBA00022806"/>
    </source>
</evidence>
<dbReference type="Pfam" id="PF13361">
    <property type="entry name" value="UvrD_C"/>
    <property type="match status" value="1"/>
</dbReference>
<dbReference type="EC" id="5.6.2.4" evidence="7"/>
<dbReference type="GO" id="GO:0043138">
    <property type="term" value="F:3'-5' DNA helicase activity"/>
    <property type="evidence" value="ECO:0007669"/>
    <property type="project" value="UniProtKB-EC"/>
</dbReference>
<evidence type="ECO:0000256" key="9">
    <source>
        <dbReference type="PROSITE-ProRule" id="PRU00560"/>
    </source>
</evidence>
<evidence type="ECO:0000256" key="6">
    <source>
        <dbReference type="ARBA" id="ARBA00034617"/>
    </source>
</evidence>
<dbReference type="InterPro" id="IPR027417">
    <property type="entry name" value="P-loop_NTPase"/>
</dbReference>
<dbReference type="InterPro" id="IPR000212">
    <property type="entry name" value="DNA_helicase_UvrD/REP"/>
</dbReference>
<feature type="binding site" evidence="9">
    <location>
        <begin position="43"/>
        <end position="50"/>
    </location>
    <ligand>
        <name>ATP</name>
        <dbReference type="ChEBI" id="CHEBI:30616"/>
    </ligand>
</feature>
<organism evidence="12">
    <name type="scientific">Symploca sp. SIO1C4</name>
    <dbReference type="NCBI Taxonomy" id="2607765"/>
    <lineage>
        <taxon>Bacteria</taxon>
        <taxon>Bacillati</taxon>
        <taxon>Cyanobacteriota</taxon>
        <taxon>Cyanophyceae</taxon>
        <taxon>Coleofasciculales</taxon>
        <taxon>Coleofasciculaceae</taxon>
        <taxon>Symploca</taxon>
    </lineage>
</organism>
<feature type="compositionally biased region" description="Basic and acidic residues" evidence="10">
    <location>
        <begin position="615"/>
        <end position="627"/>
    </location>
</feature>
<keyword evidence="5" id="KW-0413">Isomerase</keyword>
<name>A0A6B3NE16_9CYAN</name>
<comment type="catalytic activity">
    <reaction evidence="8">
        <text>ATP + H2O = ADP + phosphate + H(+)</text>
        <dbReference type="Rhea" id="RHEA:13065"/>
        <dbReference type="ChEBI" id="CHEBI:15377"/>
        <dbReference type="ChEBI" id="CHEBI:15378"/>
        <dbReference type="ChEBI" id="CHEBI:30616"/>
        <dbReference type="ChEBI" id="CHEBI:43474"/>
        <dbReference type="ChEBI" id="CHEBI:456216"/>
        <dbReference type="EC" id="5.6.2.4"/>
    </reaction>
</comment>
<keyword evidence="2 9" id="KW-0378">Hydrolase</keyword>
<gene>
    <name evidence="12" type="ORF">F6J89_07065</name>
</gene>
<evidence type="ECO:0000256" key="7">
    <source>
        <dbReference type="ARBA" id="ARBA00034808"/>
    </source>
</evidence>
<dbReference type="CDD" id="cd18809">
    <property type="entry name" value="SF1_C_RecD"/>
    <property type="match status" value="1"/>
</dbReference>
<dbReference type="Gene3D" id="1.10.486.10">
    <property type="entry name" value="PCRA, domain 4"/>
    <property type="match status" value="1"/>
</dbReference>
<dbReference type="InterPro" id="IPR014016">
    <property type="entry name" value="UvrD-like_ATP-bd"/>
</dbReference>
<comment type="caution">
    <text evidence="12">The sequence shown here is derived from an EMBL/GenBank/DDBJ whole genome shotgun (WGS) entry which is preliminary data.</text>
</comment>
<dbReference type="Pfam" id="PF00580">
    <property type="entry name" value="UvrD-helicase"/>
    <property type="match status" value="1"/>
</dbReference>
<dbReference type="PANTHER" id="PTHR11070:SF2">
    <property type="entry name" value="ATP-DEPENDENT DNA HELICASE SRS2"/>
    <property type="match status" value="1"/>
</dbReference>
<dbReference type="GO" id="GO:0003677">
    <property type="term" value="F:DNA binding"/>
    <property type="evidence" value="ECO:0007669"/>
    <property type="project" value="InterPro"/>
</dbReference>
<comment type="catalytic activity">
    <reaction evidence="6">
        <text>Couples ATP hydrolysis with the unwinding of duplex DNA by translocating in the 3'-5' direction.</text>
        <dbReference type="EC" id="5.6.2.4"/>
    </reaction>
</comment>
<evidence type="ECO:0000256" key="1">
    <source>
        <dbReference type="ARBA" id="ARBA00022741"/>
    </source>
</evidence>
<dbReference type="GO" id="GO:0005524">
    <property type="term" value="F:ATP binding"/>
    <property type="evidence" value="ECO:0007669"/>
    <property type="project" value="UniProtKB-UniRule"/>
</dbReference>
<evidence type="ECO:0000256" key="8">
    <source>
        <dbReference type="ARBA" id="ARBA00048988"/>
    </source>
</evidence>
<evidence type="ECO:0000259" key="11">
    <source>
        <dbReference type="PROSITE" id="PS51198"/>
    </source>
</evidence>
<sequence>MDWAEMDAAEWRRKYLEFPWNDYQLNIFEKIRDGLEDHLMVGAVAGSGKTTLLRGIVAALPASKKTAILAFNSHIARELRDEDKRIPGRVTCCTAHAMGLSLLRGYFGGATPEVEDNKYYRLAQDSYQFLLRECSKYEADKLKMTEEELEKKYPIPPVKFPETSKEEKARLRAFFRFIKNICSFAHKTLSDIDPSSLEKIISYYDIDVPSSIEPRNLEDKGKKDNEEDSLASSIKADLDEFIELNRRVLYWGIRSAVWCLKKGNQVARENMVISYDEMLYLPYAWGLIPARKDYVLIDEVQDASPAQLDLYKKYASQGARLIMVGDPNQAIMGFAGADAYAWHRIKSELNAFEMPLSVCYRCPSKHISLAQTVVPEIKSAASASEGFLDTLDHNKLPTVAQSKDLIICRKTEPLISICLKMISQGVYARVRGRDLGRSLTALVRKACKQEAVFPNTFIEVLNCHCKSNIDSLMEEGKEQAAESLRDRWRAVKVCFKSFHEECSDLSEFCDRVEDLFSEDQNVSIALSTIHRAKGSEANRIFLVGSNYLPFLFRAKFGWQKQAEWNLLYVALTRAKKELIFVPYPTEKEPDVSNYLKHPLGGIKLPQTPPSLSSQEYRENKKEERQSQADEDLDEVEWSVAQAKTLEQVKNPESEKKNKSTCSIDSPIASESAAFI</sequence>
<dbReference type="GO" id="GO:0000725">
    <property type="term" value="P:recombinational repair"/>
    <property type="evidence" value="ECO:0007669"/>
    <property type="project" value="TreeGrafter"/>
</dbReference>
<evidence type="ECO:0000256" key="10">
    <source>
        <dbReference type="SAM" id="MobiDB-lite"/>
    </source>
</evidence>
<protein>
    <recommendedName>
        <fullName evidence="7">DNA 3'-5' helicase</fullName>
        <ecNumber evidence="7">5.6.2.4</ecNumber>
    </recommendedName>
</protein>
<keyword evidence="3 9" id="KW-0347">Helicase</keyword>
<keyword evidence="1 9" id="KW-0547">Nucleotide-binding</keyword>